<dbReference type="STRING" id="226506.SAMN04488519_10687"/>
<feature type="domain" description="Phospholipid/glycerol acyltransferase" evidence="2">
    <location>
        <begin position="38"/>
        <end position="165"/>
    </location>
</feature>
<keyword evidence="1" id="KW-1133">Transmembrane helix</keyword>
<keyword evidence="4" id="KW-1185">Reference proteome</keyword>
<evidence type="ECO:0000313" key="4">
    <source>
        <dbReference type="Proteomes" id="UP000199564"/>
    </source>
</evidence>
<dbReference type="SMART" id="SM00563">
    <property type="entry name" value="PlsC"/>
    <property type="match status" value="1"/>
</dbReference>
<evidence type="ECO:0000256" key="1">
    <source>
        <dbReference type="SAM" id="Phobius"/>
    </source>
</evidence>
<feature type="transmembrane region" description="Helical" evidence="1">
    <location>
        <begin position="310"/>
        <end position="327"/>
    </location>
</feature>
<keyword evidence="3" id="KW-0808">Transferase</keyword>
<dbReference type="GO" id="GO:0004366">
    <property type="term" value="F:glycerol-3-phosphate O-acyltransferase activity"/>
    <property type="evidence" value="ECO:0007669"/>
    <property type="project" value="TreeGrafter"/>
</dbReference>
<dbReference type="PANTHER" id="PTHR31605:SF0">
    <property type="entry name" value="GLYCEROL-3-PHOSPHATE O-ACYLTRANSFERASE 1"/>
    <property type="match status" value="1"/>
</dbReference>
<feature type="transmembrane region" description="Helical" evidence="1">
    <location>
        <begin position="285"/>
        <end position="304"/>
    </location>
</feature>
<gene>
    <name evidence="3" type="ORF">SAMN04488519_10687</name>
</gene>
<evidence type="ECO:0000259" key="2">
    <source>
        <dbReference type="SMART" id="SM00563"/>
    </source>
</evidence>
<reference evidence="4" key="1">
    <citation type="submission" date="2016-10" db="EMBL/GenBank/DDBJ databases">
        <authorList>
            <person name="Varghese N."/>
            <person name="Submissions S."/>
        </authorList>
    </citation>
    <scope>NUCLEOTIDE SEQUENCE [LARGE SCALE GENOMIC DNA]</scope>
    <source>
        <strain evidence="4">DSM 15282</strain>
    </source>
</reference>
<accession>A0A1I5GWE8</accession>
<dbReference type="Proteomes" id="UP000199564">
    <property type="component" value="Unassembled WGS sequence"/>
</dbReference>
<dbReference type="Pfam" id="PF01553">
    <property type="entry name" value="Acyltransferase"/>
    <property type="match status" value="1"/>
</dbReference>
<evidence type="ECO:0000313" key="3">
    <source>
        <dbReference type="EMBL" id="SFO39901.1"/>
    </source>
</evidence>
<dbReference type="RefSeq" id="WP_091653910.1">
    <property type="nucleotide sequence ID" value="NZ_FOVW01000006.1"/>
</dbReference>
<dbReference type="PANTHER" id="PTHR31605">
    <property type="entry name" value="GLYCEROL-3-PHOSPHATE O-ACYLTRANSFERASE 1"/>
    <property type="match status" value="1"/>
</dbReference>
<keyword evidence="1" id="KW-0472">Membrane</keyword>
<dbReference type="SUPFAM" id="SSF69593">
    <property type="entry name" value="Glycerol-3-phosphate (1)-acyltransferase"/>
    <property type="match status" value="1"/>
</dbReference>
<dbReference type="InterPro" id="IPR002123">
    <property type="entry name" value="Plipid/glycerol_acylTrfase"/>
</dbReference>
<proteinExistence type="predicted"/>
<name>A0A1I5GWE8_9BACT</name>
<sequence length="333" mass="38046">MKDLFNAILRLLVKIALRLYFNKIRVSGKEHIPKNRPVILVANHQNALIDPLLLATHTNLKPWFLTRAAVFKNPIVSKILHYIRMLPVYRVRDGFSTIQQNQQTFEATFEVLKKNGTVVIFAEGSHSIVRNVRTLSKGFTRMAFGLKEKYPQLEPLILPVALEFSAHKKSGSLVRIDFGKPIPVDMPSSKSGLLTKKVQETLQSMVVEIPDEIYDENLQKILDAGVDVTSKNAVNEFLDNGKIIESVDSPSPIKNKLMKVFHFPLYWIWLSISPKIEDRVFESTFKFLIGFFLAPIYYLLLLILALESPLGSWALSFLIMAWISLLWNKNPQE</sequence>
<protein>
    <submittedName>
        <fullName evidence="3">1-acyl-sn-glycerol-3-phosphate acyltransferase</fullName>
    </submittedName>
</protein>
<dbReference type="GO" id="GO:0016287">
    <property type="term" value="F:glycerone-phosphate O-acyltransferase activity"/>
    <property type="evidence" value="ECO:0007669"/>
    <property type="project" value="TreeGrafter"/>
</dbReference>
<keyword evidence="1" id="KW-0812">Transmembrane</keyword>
<dbReference type="AlphaFoldDB" id="A0A1I5GWE8"/>
<dbReference type="InterPro" id="IPR052744">
    <property type="entry name" value="GPAT/DAPAT"/>
</dbReference>
<organism evidence="3 4">
    <name type="scientific">Algoriphagus ornithinivorans</name>
    <dbReference type="NCBI Taxonomy" id="226506"/>
    <lineage>
        <taxon>Bacteria</taxon>
        <taxon>Pseudomonadati</taxon>
        <taxon>Bacteroidota</taxon>
        <taxon>Cytophagia</taxon>
        <taxon>Cytophagales</taxon>
        <taxon>Cyclobacteriaceae</taxon>
        <taxon>Algoriphagus</taxon>
    </lineage>
</organism>
<dbReference type="EMBL" id="FOVW01000006">
    <property type="protein sequence ID" value="SFO39901.1"/>
    <property type="molecule type" value="Genomic_DNA"/>
</dbReference>
<keyword evidence="3" id="KW-0012">Acyltransferase</keyword>
<dbReference type="GO" id="GO:0008654">
    <property type="term" value="P:phospholipid biosynthetic process"/>
    <property type="evidence" value="ECO:0007669"/>
    <property type="project" value="TreeGrafter"/>
</dbReference>